<gene>
    <name evidence="1" type="ORF">CEXT_525501</name>
</gene>
<keyword evidence="2" id="KW-1185">Reference proteome</keyword>
<name>A0AAV4Y3C8_CAEEX</name>
<sequence>MTGEGERKGTNTNIVCRNKKEKPLNDVKQNGRVFLKISNFLIVGHHAKQHLRTLHRRLQDTMPCSYMTEHRIRARNYGSRFCDEGF</sequence>
<reference evidence="1 2" key="1">
    <citation type="submission" date="2021-06" db="EMBL/GenBank/DDBJ databases">
        <title>Caerostris extrusa draft genome.</title>
        <authorList>
            <person name="Kono N."/>
            <person name="Arakawa K."/>
        </authorList>
    </citation>
    <scope>NUCLEOTIDE SEQUENCE [LARGE SCALE GENOMIC DNA]</scope>
</reference>
<accession>A0AAV4Y3C8</accession>
<dbReference type="Proteomes" id="UP001054945">
    <property type="component" value="Unassembled WGS sequence"/>
</dbReference>
<comment type="caution">
    <text evidence="1">The sequence shown here is derived from an EMBL/GenBank/DDBJ whole genome shotgun (WGS) entry which is preliminary data.</text>
</comment>
<evidence type="ECO:0000313" key="1">
    <source>
        <dbReference type="EMBL" id="GIZ00685.1"/>
    </source>
</evidence>
<organism evidence="1 2">
    <name type="scientific">Caerostris extrusa</name>
    <name type="common">Bark spider</name>
    <name type="synonym">Caerostris bankana</name>
    <dbReference type="NCBI Taxonomy" id="172846"/>
    <lineage>
        <taxon>Eukaryota</taxon>
        <taxon>Metazoa</taxon>
        <taxon>Ecdysozoa</taxon>
        <taxon>Arthropoda</taxon>
        <taxon>Chelicerata</taxon>
        <taxon>Arachnida</taxon>
        <taxon>Araneae</taxon>
        <taxon>Araneomorphae</taxon>
        <taxon>Entelegynae</taxon>
        <taxon>Araneoidea</taxon>
        <taxon>Araneidae</taxon>
        <taxon>Caerostris</taxon>
    </lineage>
</organism>
<dbReference type="AlphaFoldDB" id="A0AAV4Y3C8"/>
<dbReference type="EMBL" id="BPLR01018576">
    <property type="protein sequence ID" value="GIZ00685.1"/>
    <property type="molecule type" value="Genomic_DNA"/>
</dbReference>
<proteinExistence type="predicted"/>
<protein>
    <submittedName>
        <fullName evidence="1">Uncharacterized protein</fullName>
    </submittedName>
</protein>
<evidence type="ECO:0000313" key="2">
    <source>
        <dbReference type="Proteomes" id="UP001054945"/>
    </source>
</evidence>